<dbReference type="OrthoDB" id="300780at2759"/>
<dbReference type="GO" id="GO:0003697">
    <property type="term" value="F:single-stranded DNA binding"/>
    <property type="evidence" value="ECO:0007669"/>
    <property type="project" value="TreeGrafter"/>
</dbReference>
<protein>
    <submittedName>
        <fullName evidence="1">DNA repair protein complementing XP-C cells</fullName>
    </submittedName>
</protein>
<dbReference type="AlphaFoldDB" id="A0A8J4Y4V4"/>
<dbReference type="GO" id="GO:0003684">
    <property type="term" value="F:damaged DNA binding"/>
    <property type="evidence" value="ECO:0007669"/>
    <property type="project" value="InterPro"/>
</dbReference>
<gene>
    <name evidence="1" type="primary">Xpc</name>
    <name evidence="1" type="ORF">GWK47_054043</name>
</gene>
<sequence length="199" mass="22384">MEGLDEVTELLSKASSLSSNQEGVQIELDAPETLWGMRKRRKKRTEEELIEDYLRRKVNDTIRKVAQNAHKAHLVCLLAHGRHINAALGSGTLLGAALSTTPGRNAHPPGRLDLTHLQRLVGWFGKKFPVSKKELEKDYWDVPVDEVLVRRLGCGEVRTVREAVLCFVALCRSLGISTRLVMAFPTCLLETRFWDANQT</sequence>
<comment type="caution">
    <text evidence="1">The sequence shown here is derived from an EMBL/GenBank/DDBJ whole genome shotgun (WGS) entry which is preliminary data.</text>
</comment>
<dbReference type="GO" id="GO:0005737">
    <property type="term" value="C:cytoplasm"/>
    <property type="evidence" value="ECO:0007669"/>
    <property type="project" value="TreeGrafter"/>
</dbReference>
<reference evidence="1" key="1">
    <citation type="submission" date="2020-07" db="EMBL/GenBank/DDBJ databases">
        <title>The High-quality genome of the commercially important snow crab, Chionoecetes opilio.</title>
        <authorList>
            <person name="Jeong J.-H."/>
            <person name="Ryu S."/>
        </authorList>
    </citation>
    <scope>NUCLEOTIDE SEQUENCE</scope>
    <source>
        <strain evidence="1">MADBK_172401_WGS</strain>
        <tissue evidence="1">Digestive gland</tissue>
    </source>
</reference>
<dbReference type="GO" id="GO:0006289">
    <property type="term" value="P:nucleotide-excision repair"/>
    <property type="evidence" value="ECO:0007669"/>
    <property type="project" value="InterPro"/>
</dbReference>
<name>A0A8J4Y4V4_CHIOP</name>
<dbReference type="InterPro" id="IPR036985">
    <property type="entry name" value="Transglutaminase-like_sf"/>
</dbReference>
<evidence type="ECO:0000313" key="2">
    <source>
        <dbReference type="Proteomes" id="UP000770661"/>
    </source>
</evidence>
<keyword evidence="2" id="KW-1185">Reference proteome</keyword>
<evidence type="ECO:0000313" key="1">
    <source>
        <dbReference type="EMBL" id="KAG0717629.1"/>
    </source>
</evidence>
<dbReference type="InterPro" id="IPR004583">
    <property type="entry name" value="DNA_repair_Rad4"/>
</dbReference>
<dbReference type="PANTHER" id="PTHR12135:SF0">
    <property type="entry name" value="DNA REPAIR PROTEIN COMPLEMENTING XP-C CELLS"/>
    <property type="match status" value="1"/>
</dbReference>
<dbReference type="EMBL" id="JACEEZ010017339">
    <property type="protein sequence ID" value="KAG0717629.1"/>
    <property type="molecule type" value="Genomic_DNA"/>
</dbReference>
<proteinExistence type="predicted"/>
<dbReference type="GO" id="GO:0006298">
    <property type="term" value="P:mismatch repair"/>
    <property type="evidence" value="ECO:0007669"/>
    <property type="project" value="TreeGrafter"/>
</dbReference>
<accession>A0A8J4Y4V4</accession>
<dbReference type="GO" id="GO:0071942">
    <property type="term" value="C:XPC complex"/>
    <property type="evidence" value="ECO:0007669"/>
    <property type="project" value="TreeGrafter"/>
</dbReference>
<dbReference type="Proteomes" id="UP000770661">
    <property type="component" value="Unassembled WGS sequence"/>
</dbReference>
<organism evidence="1 2">
    <name type="scientific">Chionoecetes opilio</name>
    <name type="common">Atlantic snow crab</name>
    <name type="synonym">Cancer opilio</name>
    <dbReference type="NCBI Taxonomy" id="41210"/>
    <lineage>
        <taxon>Eukaryota</taxon>
        <taxon>Metazoa</taxon>
        <taxon>Ecdysozoa</taxon>
        <taxon>Arthropoda</taxon>
        <taxon>Crustacea</taxon>
        <taxon>Multicrustacea</taxon>
        <taxon>Malacostraca</taxon>
        <taxon>Eumalacostraca</taxon>
        <taxon>Eucarida</taxon>
        <taxon>Decapoda</taxon>
        <taxon>Pleocyemata</taxon>
        <taxon>Brachyura</taxon>
        <taxon>Eubrachyura</taxon>
        <taxon>Majoidea</taxon>
        <taxon>Majidae</taxon>
        <taxon>Chionoecetes</taxon>
    </lineage>
</organism>
<dbReference type="InterPro" id="IPR038765">
    <property type="entry name" value="Papain-like_cys_pep_sf"/>
</dbReference>
<dbReference type="Gene3D" id="3.90.260.10">
    <property type="entry name" value="Transglutaminase-like"/>
    <property type="match status" value="1"/>
</dbReference>
<dbReference type="GO" id="GO:0000111">
    <property type="term" value="C:nucleotide-excision repair factor 2 complex"/>
    <property type="evidence" value="ECO:0007669"/>
    <property type="project" value="TreeGrafter"/>
</dbReference>
<dbReference type="SUPFAM" id="SSF54001">
    <property type="entry name" value="Cysteine proteinases"/>
    <property type="match status" value="1"/>
</dbReference>
<dbReference type="PANTHER" id="PTHR12135">
    <property type="entry name" value="DNA REPAIR PROTEIN XP-C / RAD4"/>
    <property type="match status" value="1"/>
</dbReference>